<evidence type="ECO:0000256" key="5">
    <source>
        <dbReference type="ARBA" id="ARBA00022989"/>
    </source>
</evidence>
<comment type="similarity">
    <text evidence="7">Belongs to the binding-protein-dependent transport system permease family.</text>
</comment>
<dbReference type="SUPFAM" id="SSF161098">
    <property type="entry name" value="MetI-like"/>
    <property type="match status" value="1"/>
</dbReference>
<keyword evidence="2 7" id="KW-0813">Transport</keyword>
<dbReference type="Pfam" id="PF00528">
    <property type="entry name" value="BPD_transp_1"/>
    <property type="match status" value="1"/>
</dbReference>
<comment type="subcellular location">
    <subcellularLocation>
        <location evidence="1 7">Cell membrane</location>
        <topology evidence="1 7">Multi-pass membrane protein</topology>
    </subcellularLocation>
</comment>
<keyword evidence="3" id="KW-1003">Cell membrane</keyword>
<dbReference type="CDD" id="cd06261">
    <property type="entry name" value="TM_PBP2"/>
    <property type="match status" value="1"/>
</dbReference>
<evidence type="ECO:0000256" key="2">
    <source>
        <dbReference type="ARBA" id="ARBA00022448"/>
    </source>
</evidence>
<evidence type="ECO:0000256" key="6">
    <source>
        <dbReference type="ARBA" id="ARBA00023136"/>
    </source>
</evidence>
<dbReference type="Proteomes" id="UP000647416">
    <property type="component" value="Unassembled WGS sequence"/>
</dbReference>
<evidence type="ECO:0000259" key="8">
    <source>
        <dbReference type="PROSITE" id="PS50928"/>
    </source>
</evidence>
<dbReference type="InterPro" id="IPR050809">
    <property type="entry name" value="UgpAE/MalFG_permease"/>
</dbReference>
<dbReference type="Gene3D" id="1.10.3720.10">
    <property type="entry name" value="MetI-like"/>
    <property type="match status" value="1"/>
</dbReference>
<dbReference type="InterPro" id="IPR035906">
    <property type="entry name" value="MetI-like_sf"/>
</dbReference>
<name>A0A926F7Y6_9FIRM</name>
<evidence type="ECO:0000256" key="1">
    <source>
        <dbReference type="ARBA" id="ARBA00004651"/>
    </source>
</evidence>
<feature type="transmembrane region" description="Helical" evidence="7">
    <location>
        <begin position="29"/>
        <end position="48"/>
    </location>
</feature>
<dbReference type="PROSITE" id="PS50928">
    <property type="entry name" value="ABC_TM1"/>
    <property type="match status" value="1"/>
</dbReference>
<feature type="transmembrane region" description="Helical" evidence="7">
    <location>
        <begin position="283"/>
        <end position="302"/>
    </location>
</feature>
<keyword evidence="5 7" id="KW-1133">Transmembrane helix</keyword>
<keyword evidence="6 7" id="KW-0472">Membrane</keyword>
<feature type="transmembrane region" description="Helical" evidence="7">
    <location>
        <begin position="223"/>
        <end position="241"/>
    </location>
</feature>
<accession>A0A926F7Y6</accession>
<comment type="caution">
    <text evidence="9">The sequence shown here is derived from an EMBL/GenBank/DDBJ whole genome shotgun (WGS) entry which is preliminary data.</text>
</comment>
<proteinExistence type="inferred from homology"/>
<evidence type="ECO:0000256" key="3">
    <source>
        <dbReference type="ARBA" id="ARBA00022475"/>
    </source>
</evidence>
<dbReference type="PANTHER" id="PTHR43227:SF11">
    <property type="entry name" value="BLL4140 PROTEIN"/>
    <property type="match status" value="1"/>
</dbReference>
<evidence type="ECO:0000313" key="10">
    <source>
        <dbReference type="Proteomes" id="UP000647416"/>
    </source>
</evidence>
<gene>
    <name evidence="9" type="ORF">H8706_05970</name>
</gene>
<dbReference type="PANTHER" id="PTHR43227">
    <property type="entry name" value="BLL4140 PROTEIN"/>
    <property type="match status" value="1"/>
</dbReference>
<reference evidence="9" key="1">
    <citation type="submission" date="2020-08" db="EMBL/GenBank/DDBJ databases">
        <title>Genome public.</title>
        <authorList>
            <person name="Liu C."/>
            <person name="Sun Q."/>
        </authorList>
    </citation>
    <scope>NUCLEOTIDE SEQUENCE</scope>
    <source>
        <strain evidence="9">NSJ-50</strain>
    </source>
</reference>
<evidence type="ECO:0000313" key="9">
    <source>
        <dbReference type="EMBL" id="MBC8596411.1"/>
    </source>
</evidence>
<evidence type="ECO:0000256" key="4">
    <source>
        <dbReference type="ARBA" id="ARBA00022692"/>
    </source>
</evidence>
<keyword evidence="4 7" id="KW-0812">Transmembrane</keyword>
<dbReference type="InterPro" id="IPR000515">
    <property type="entry name" value="MetI-like"/>
</dbReference>
<dbReference type="RefSeq" id="WP_178347668.1">
    <property type="nucleotide sequence ID" value="NZ_JACRTE010000005.1"/>
</dbReference>
<feature type="domain" description="ABC transmembrane type-1" evidence="8">
    <location>
        <begin position="90"/>
        <end position="304"/>
    </location>
</feature>
<dbReference type="GO" id="GO:0055085">
    <property type="term" value="P:transmembrane transport"/>
    <property type="evidence" value="ECO:0007669"/>
    <property type="project" value="InterPro"/>
</dbReference>
<organism evidence="9 10">
    <name type="scientific">Qingrenia yutianensis</name>
    <dbReference type="NCBI Taxonomy" id="2763676"/>
    <lineage>
        <taxon>Bacteria</taxon>
        <taxon>Bacillati</taxon>
        <taxon>Bacillota</taxon>
        <taxon>Clostridia</taxon>
        <taxon>Eubacteriales</taxon>
        <taxon>Oscillospiraceae</taxon>
        <taxon>Qingrenia</taxon>
    </lineage>
</organism>
<keyword evidence="10" id="KW-1185">Reference proteome</keyword>
<dbReference type="AlphaFoldDB" id="A0A926F7Y6"/>
<evidence type="ECO:0000256" key="7">
    <source>
        <dbReference type="RuleBase" id="RU363032"/>
    </source>
</evidence>
<protein>
    <submittedName>
        <fullName evidence="9">Sugar ABC transporter permease</fullName>
    </submittedName>
</protein>
<sequence>MQSIERKISGTLDKDRGISGMKREFKKNGILYLIVLPVIVYYFIFHYMPLYGLLMAFQDFSPRRGISGSDWVGLTHFINFFKSPDFARVVTNTLRISLSCLVFEFPAPIIMAILINELNGKYFKRTIQTISYLPHFISLVVICGMIKTFVEPDGIIGSVFAKITGNGSSMLSQSKMFLPIYVVSNIWQSIGWESIIYLAALMNIDPQLYEAADIDGAGKIAKIMKITLPSIAMTVVTMFILRVGRIMSVGYEKIILLYNPAIYDRSDVISSLVYRMGFSNQNWSYSAAVGLINSAVNMILLITTNTVSRKMTDTGLW</sequence>
<dbReference type="EMBL" id="JACRTE010000005">
    <property type="protein sequence ID" value="MBC8596411.1"/>
    <property type="molecule type" value="Genomic_DNA"/>
</dbReference>
<feature type="transmembrane region" description="Helical" evidence="7">
    <location>
        <begin position="96"/>
        <end position="118"/>
    </location>
</feature>
<dbReference type="GO" id="GO:0005886">
    <property type="term" value="C:plasma membrane"/>
    <property type="evidence" value="ECO:0007669"/>
    <property type="project" value="UniProtKB-SubCell"/>
</dbReference>